<proteinExistence type="predicted"/>
<dbReference type="EMBL" id="CAJOAY010009254">
    <property type="protein sequence ID" value="CAF4200658.1"/>
    <property type="molecule type" value="Genomic_DNA"/>
</dbReference>
<dbReference type="GO" id="GO:0005739">
    <property type="term" value="C:mitochondrion"/>
    <property type="evidence" value="ECO:0007669"/>
    <property type="project" value="TreeGrafter"/>
</dbReference>
<accession>A0A820BFM8</accession>
<keyword evidence="1" id="KW-0547">Nucleotide-binding</keyword>
<dbReference type="PANTHER" id="PTHR12169:SF6">
    <property type="entry name" value="AFG1-LIKE ATPASE"/>
    <property type="match status" value="1"/>
</dbReference>
<dbReference type="GO" id="GO:0016887">
    <property type="term" value="F:ATP hydrolysis activity"/>
    <property type="evidence" value="ECO:0007669"/>
    <property type="project" value="InterPro"/>
</dbReference>
<dbReference type="AlphaFoldDB" id="A0A820BFM8"/>
<dbReference type="Pfam" id="PF03969">
    <property type="entry name" value="AFG1_ATPase"/>
    <property type="match status" value="1"/>
</dbReference>
<evidence type="ECO:0000256" key="2">
    <source>
        <dbReference type="ARBA" id="ARBA00022840"/>
    </source>
</evidence>
<evidence type="ECO:0000313" key="4">
    <source>
        <dbReference type="Proteomes" id="UP000663881"/>
    </source>
</evidence>
<name>A0A820BFM8_9BILA</name>
<gene>
    <name evidence="3" type="ORF">OKA104_LOCUS40971</name>
</gene>
<sequence>YFSADYIAIASTYHTLILTDIPKLNIEQRDRVRRFIILVDELYNHNTKLILSMSVDTVKDIFNPLKNDPNLKREDLLTMDEFHSFDRTISRLVEMQSKEYLAKPKRFSNQNKSPDEWSQLQ</sequence>
<comment type="caution">
    <text evidence="3">The sequence shown here is derived from an EMBL/GenBank/DDBJ whole genome shotgun (WGS) entry which is preliminary data.</text>
</comment>
<dbReference type="PANTHER" id="PTHR12169">
    <property type="entry name" value="ATPASE N2B"/>
    <property type="match status" value="1"/>
</dbReference>
<protein>
    <submittedName>
        <fullName evidence="3">Uncharacterized protein</fullName>
    </submittedName>
</protein>
<dbReference type="GO" id="GO:0005524">
    <property type="term" value="F:ATP binding"/>
    <property type="evidence" value="ECO:0007669"/>
    <property type="project" value="UniProtKB-KW"/>
</dbReference>
<dbReference type="InterPro" id="IPR005654">
    <property type="entry name" value="ATPase_AFG1-like"/>
</dbReference>
<evidence type="ECO:0000313" key="3">
    <source>
        <dbReference type="EMBL" id="CAF4200658.1"/>
    </source>
</evidence>
<reference evidence="3" key="1">
    <citation type="submission" date="2021-02" db="EMBL/GenBank/DDBJ databases">
        <authorList>
            <person name="Nowell W R."/>
        </authorList>
    </citation>
    <scope>NUCLEOTIDE SEQUENCE</scope>
</reference>
<organism evidence="3 4">
    <name type="scientific">Adineta steineri</name>
    <dbReference type="NCBI Taxonomy" id="433720"/>
    <lineage>
        <taxon>Eukaryota</taxon>
        <taxon>Metazoa</taxon>
        <taxon>Spiralia</taxon>
        <taxon>Gnathifera</taxon>
        <taxon>Rotifera</taxon>
        <taxon>Eurotatoria</taxon>
        <taxon>Bdelloidea</taxon>
        <taxon>Adinetida</taxon>
        <taxon>Adinetidae</taxon>
        <taxon>Adineta</taxon>
    </lineage>
</organism>
<keyword evidence="2" id="KW-0067">ATP-binding</keyword>
<feature type="non-terminal residue" evidence="3">
    <location>
        <position position="1"/>
    </location>
</feature>
<evidence type="ECO:0000256" key="1">
    <source>
        <dbReference type="ARBA" id="ARBA00022741"/>
    </source>
</evidence>
<dbReference type="Proteomes" id="UP000663881">
    <property type="component" value="Unassembled WGS sequence"/>
</dbReference>